<dbReference type="PANTHER" id="PTHR43569">
    <property type="entry name" value="AMIDOHYDROLASE"/>
    <property type="match status" value="1"/>
</dbReference>
<organism evidence="3 4">
    <name type="scientific">Dyadobacter frigoris</name>
    <dbReference type="NCBI Taxonomy" id="2576211"/>
    <lineage>
        <taxon>Bacteria</taxon>
        <taxon>Pseudomonadati</taxon>
        <taxon>Bacteroidota</taxon>
        <taxon>Cytophagia</taxon>
        <taxon>Cytophagales</taxon>
        <taxon>Spirosomataceae</taxon>
        <taxon>Dyadobacter</taxon>
    </lineage>
</organism>
<dbReference type="OrthoDB" id="5450317at2"/>
<comment type="caution">
    <text evidence="3">The sequence shown here is derived from an EMBL/GenBank/DDBJ whole genome shotgun (WGS) entry which is preliminary data.</text>
</comment>
<evidence type="ECO:0000313" key="3">
    <source>
        <dbReference type="EMBL" id="TKT92731.1"/>
    </source>
</evidence>
<sequence length="275" mass="31751">MVIDSHQHFWVYDEERDSWITPEMEKIRKNFLPADLEPVLKTNGVDGCVVVQADQSNQETEFLLQMAESNDFIKGVVGWIDLRADNLYDRLEVCSQFEKLKGFRHVVQGERDGFLEQPDFIKGVRQLTAFNFTYDILVYPTQLEASYIFAKELPNVRFVLDHIAKPYIKKGEIEGWAKDIKKLAELPNVSCKVSGMVTEADWYNWKNEDFTPYLDIVFEAFGANRILFGSDWPVCLVAAEYGAMKDILATYVAKLSKDEQKKIWGDNAVKFYSLD</sequence>
<evidence type="ECO:0000313" key="4">
    <source>
        <dbReference type="Proteomes" id="UP000304900"/>
    </source>
</evidence>
<gene>
    <name evidence="3" type="ORF">FDK13_07945</name>
</gene>
<reference evidence="3 4" key="1">
    <citation type="submission" date="2019-05" db="EMBL/GenBank/DDBJ databases">
        <title>Dyadobacter AR-3-8 sp. nov., isolated from arctic soil.</title>
        <authorList>
            <person name="Chaudhary D.K."/>
        </authorList>
    </citation>
    <scope>NUCLEOTIDE SEQUENCE [LARGE SCALE GENOMIC DNA]</scope>
    <source>
        <strain evidence="3 4">AR-3-8</strain>
    </source>
</reference>
<evidence type="ECO:0000259" key="2">
    <source>
        <dbReference type="Pfam" id="PF04909"/>
    </source>
</evidence>
<comment type="similarity">
    <text evidence="1">Belongs to the metallo-dependent hydrolases superfamily.</text>
</comment>
<dbReference type="PANTHER" id="PTHR43569:SF2">
    <property type="entry name" value="AMIDOHYDROLASE-RELATED DOMAIN-CONTAINING PROTEIN"/>
    <property type="match status" value="1"/>
</dbReference>
<dbReference type="Pfam" id="PF04909">
    <property type="entry name" value="Amidohydro_2"/>
    <property type="match status" value="1"/>
</dbReference>
<dbReference type="InterPro" id="IPR006680">
    <property type="entry name" value="Amidohydro-rel"/>
</dbReference>
<dbReference type="Proteomes" id="UP000304900">
    <property type="component" value="Unassembled WGS sequence"/>
</dbReference>
<dbReference type="AlphaFoldDB" id="A0A4U6D8Q3"/>
<accession>A0A4U6D8Q3</accession>
<dbReference type="Gene3D" id="3.20.20.140">
    <property type="entry name" value="Metal-dependent hydrolases"/>
    <property type="match status" value="1"/>
</dbReference>
<dbReference type="InterPro" id="IPR052350">
    <property type="entry name" value="Metallo-dep_Lactonases"/>
</dbReference>
<proteinExistence type="inferred from homology"/>
<dbReference type="RefSeq" id="WP_137339458.1">
    <property type="nucleotide sequence ID" value="NZ_BSQH01000002.1"/>
</dbReference>
<keyword evidence="4" id="KW-1185">Reference proteome</keyword>
<keyword evidence="3" id="KW-0378">Hydrolase</keyword>
<name>A0A4U6D8Q3_9BACT</name>
<dbReference type="SUPFAM" id="SSF51556">
    <property type="entry name" value="Metallo-dependent hydrolases"/>
    <property type="match status" value="1"/>
</dbReference>
<feature type="domain" description="Amidohydrolase-related" evidence="2">
    <location>
        <begin position="3"/>
        <end position="273"/>
    </location>
</feature>
<dbReference type="EMBL" id="SZVO01000003">
    <property type="protein sequence ID" value="TKT92731.1"/>
    <property type="molecule type" value="Genomic_DNA"/>
</dbReference>
<dbReference type="GO" id="GO:0016787">
    <property type="term" value="F:hydrolase activity"/>
    <property type="evidence" value="ECO:0007669"/>
    <property type="project" value="UniProtKB-KW"/>
</dbReference>
<dbReference type="InterPro" id="IPR032466">
    <property type="entry name" value="Metal_Hydrolase"/>
</dbReference>
<protein>
    <submittedName>
        <fullName evidence="3">Amidohydrolase</fullName>
    </submittedName>
</protein>
<evidence type="ECO:0000256" key="1">
    <source>
        <dbReference type="ARBA" id="ARBA00038310"/>
    </source>
</evidence>